<dbReference type="PANTHER" id="PTHR19143:SF459">
    <property type="entry name" value="FIBRINOGEN C-TERMINAL DOMAIN-CONTAINING PROTEIN"/>
    <property type="match status" value="1"/>
</dbReference>
<dbReference type="Gene3D" id="2.60.40.10">
    <property type="entry name" value="Immunoglobulins"/>
    <property type="match status" value="2"/>
</dbReference>
<dbReference type="GO" id="GO:0005615">
    <property type="term" value="C:extracellular space"/>
    <property type="evidence" value="ECO:0007669"/>
    <property type="project" value="TreeGrafter"/>
</dbReference>
<dbReference type="InterPro" id="IPR013783">
    <property type="entry name" value="Ig-like_fold"/>
</dbReference>
<accession>A0A913XH92</accession>
<dbReference type="SMART" id="SM00409">
    <property type="entry name" value="IG"/>
    <property type="match status" value="2"/>
</dbReference>
<dbReference type="PANTHER" id="PTHR19143">
    <property type="entry name" value="FIBRINOGEN/TENASCIN/ANGIOPOEITIN"/>
    <property type="match status" value="1"/>
</dbReference>
<dbReference type="GeneID" id="110242694"/>
<keyword evidence="3" id="KW-1015">Disulfide bond</keyword>
<evidence type="ECO:0000259" key="7">
    <source>
        <dbReference type="PROSITE" id="PS51406"/>
    </source>
</evidence>
<evidence type="ECO:0000259" key="6">
    <source>
        <dbReference type="PROSITE" id="PS50835"/>
    </source>
</evidence>
<dbReference type="InterPro" id="IPR014716">
    <property type="entry name" value="Fibrinogen_a/b/g_C_1"/>
</dbReference>
<evidence type="ECO:0000256" key="2">
    <source>
        <dbReference type="ARBA" id="ARBA00022530"/>
    </source>
</evidence>
<evidence type="ECO:0000256" key="1">
    <source>
        <dbReference type="ARBA" id="ARBA00004498"/>
    </source>
</evidence>
<dbReference type="KEGG" id="epa:110242694"/>
<name>A0A913XH92_EXADI</name>
<feature type="domain" description="Ig-like" evidence="6">
    <location>
        <begin position="286"/>
        <end position="371"/>
    </location>
</feature>
<dbReference type="Pfam" id="PF01391">
    <property type="entry name" value="Collagen"/>
    <property type="match status" value="1"/>
</dbReference>
<feature type="region of interest" description="Disordered" evidence="4">
    <location>
        <begin position="146"/>
        <end position="182"/>
    </location>
</feature>
<dbReference type="PROSITE" id="PS00514">
    <property type="entry name" value="FIBRINOGEN_C_1"/>
    <property type="match status" value="1"/>
</dbReference>
<reference evidence="8" key="1">
    <citation type="submission" date="2022-11" db="UniProtKB">
        <authorList>
            <consortium name="EnsemblMetazoa"/>
        </authorList>
    </citation>
    <scope>IDENTIFICATION</scope>
</reference>
<dbReference type="Gene3D" id="3.90.215.10">
    <property type="entry name" value="Gamma Fibrinogen, chain A, domain 1"/>
    <property type="match status" value="1"/>
</dbReference>
<dbReference type="SUPFAM" id="SSF56496">
    <property type="entry name" value="Fibrinogen C-terminal domain-like"/>
    <property type="match status" value="1"/>
</dbReference>
<dbReference type="InterPro" id="IPR003599">
    <property type="entry name" value="Ig_sub"/>
</dbReference>
<dbReference type="AlphaFoldDB" id="A0A913XH92"/>
<keyword evidence="5" id="KW-1133">Transmembrane helix</keyword>
<dbReference type="PROSITE" id="PS50835">
    <property type="entry name" value="IG_LIKE"/>
    <property type="match status" value="2"/>
</dbReference>
<proteinExistence type="predicted"/>
<keyword evidence="5" id="KW-0812">Transmembrane</keyword>
<dbReference type="InterPro" id="IPR036056">
    <property type="entry name" value="Fibrinogen-like_C"/>
</dbReference>
<dbReference type="InterPro" id="IPR007110">
    <property type="entry name" value="Ig-like_dom"/>
</dbReference>
<dbReference type="SMART" id="SM00408">
    <property type="entry name" value="IGc2"/>
    <property type="match status" value="2"/>
</dbReference>
<dbReference type="EnsemblMetazoa" id="XM_021048709.2">
    <property type="protein sequence ID" value="XP_020904368.2"/>
    <property type="gene ID" value="LOC110242694"/>
</dbReference>
<evidence type="ECO:0000256" key="3">
    <source>
        <dbReference type="ARBA" id="ARBA00023157"/>
    </source>
</evidence>
<dbReference type="FunFam" id="3.90.215.10:FF:000001">
    <property type="entry name" value="Tenascin isoform 1"/>
    <property type="match status" value="1"/>
</dbReference>
<dbReference type="RefSeq" id="XP_020904368.2">
    <property type="nucleotide sequence ID" value="XM_021048709.2"/>
</dbReference>
<dbReference type="NCBIfam" id="NF040941">
    <property type="entry name" value="GGGWT_bact"/>
    <property type="match status" value="1"/>
</dbReference>
<sequence length="587" mass="65683">MADKVSHSCLVSKIAITLSVVSLLLCCGVFLRTELMLNELYSKDIKLPDKTSKHDMNDGHQFDHHSERTFEKQEAKQTKEVFTRKVRDVTTVVNRTIKDNLLPKKIHQVLGKAAASLQSGKYWIPVPGPPGQQGKPGPRGPIGRMGKTGRGGKRGPRGFPGKIGIPGPRGMPGPKGPKGDRCRCTQKTAKLQVNLPPQLTLNNRPIYKRIGDSIRLPTCHVTGYPKPNITWSKAIGSLSINDYLVKDGRLTILKAKKDDSGIYVCKAENLLGSVEGSIMVIVVDLPVFVVKPPSSYTTHRGATVVFNCDAKGDPQPVIGWRKDNDVLPVVRYEVRDGSLILRNIEKSDSGVFVCTATSAGMFDTKTRLKLAVDEYAKDCKALYYGGERHNGVYTVQPDNQPAFQVYCDMTTDGGGWTVFQRRQDGSVDFYRNWQQYKTGFGNLNAEFWLGNDYIHRLSTRTASSLRVEVEDWDGTRKYAKYGSFSVGDESDKYRLRVGSYSGTAGDSLAYHNNMAFSTKDRDNDKRSGVNCATSWTGAWWYNDCHYSNLNGKYLRNKMSTNGINWYHSYKNRQSFKKSEMKMRPSGF</sequence>
<keyword evidence="5" id="KW-0472">Membrane</keyword>
<protein>
    <submittedName>
        <fullName evidence="8">Uncharacterized protein</fullName>
    </submittedName>
</protein>
<dbReference type="CDD" id="cd00087">
    <property type="entry name" value="FReD"/>
    <property type="match status" value="1"/>
</dbReference>
<evidence type="ECO:0000256" key="5">
    <source>
        <dbReference type="SAM" id="Phobius"/>
    </source>
</evidence>
<dbReference type="InterPro" id="IPR020837">
    <property type="entry name" value="Fibrinogen_CS"/>
</dbReference>
<dbReference type="InterPro" id="IPR003598">
    <property type="entry name" value="Ig_sub2"/>
</dbReference>
<feature type="domain" description="Fibrinogen C-terminal" evidence="7">
    <location>
        <begin position="370"/>
        <end position="586"/>
    </location>
</feature>
<dbReference type="SMART" id="SM00186">
    <property type="entry name" value="FBG"/>
    <property type="match status" value="1"/>
</dbReference>
<dbReference type="InterPro" id="IPR036179">
    <property type="entry name" value="Ig-like_dom_sf"/>
</dbReference>
<dbReference type="PROSITE" id="PS51406">
    <property type="entry name" value="FIBRINOGEN_C_2"/>
    <property type="match status" value="1"/>
</dbReference>
<dbReference type="SUPFAM" id="SSF48726">
    <property type="entry name" value="Immunoglobulin"/>
    <property type="match status" value="2"/>
</dbReference>
<feature type="compositionally biased region" description="Low complexity" evidence="4">
    <location>
        <begin position="157"/>
        <end position="168"/>
    </location>
</feature>
<dbReference type="Pfam" id="PF07679">
    <property type="entry name" value="I-set"/>
    <property type="match status" value="2"/>
</dbReference>
<keyword evidence="2" id="KW-0272">Extracellular matrix</keyword>
<feature type="transmembrane region" description="Helical" evidence="5">
    <location>
        <begin position="12"/>
        <end position="31"/>
    </location>
</feature>
<organism evidence="8 9">
    <name type="scientific">Exaiptasia diaphana</name>
    <name type="common">Tropical sea anemone</name>
    <name type="synonym">Aiptasia pulchella</name>
    <dbReference type="NCBI Taxonomy" id="2652724"/>
    <lineage>
        <taxon>Eukaryota</taxon>
        <taxon>Metazoa</taxon>
        <taxon>Cnidaria</taxon>
        <taxon>Anthozoa</taxon>
        <taxon>Hexacorallia</taxon>
        <taxon>Actiniaria</taxon>
        <taxon>Aiptasiidae</taxon>
        <taxon>Exaiptasia</taxon>
    </lineage>
</organism>
<keyword evidence="2" id="KW-0964">Secreted</keyword>
<comment type="subcellular location">
    <subcellularLocation>
        <location evidence="1">Secreted</location>
        <location evidence="1">Extracellular space</location>
        <location evidence="1">Extracellular matrix</location>
    </subcellularLocation>
</comment>
<evidence type="ECO:0000313" key="9">
    <source>
        <dbReference type="Proteomes" id="UP000887567"/>
    </source>
</evidence>
<evidence type="ECO:0000313" key="8">
    <source>
        <dbReference type="EnsemblMetazoa" id="XP_020904368.2"/>
    </source>
</evidence>
<dbReference type="InterPro" id="IPR013098">
    <property type="entry name" value="Ig_I-set"/>
</dbReference>
<dbReference type="InterPro" id="IPR002181">
    <property type="entry name" value="Fibrinogen_a/b/g_C_dom"/>
</dbReference>
<dbReference type="Proteomes" id="UP000887567">
    <property type="component" value="Unplaced"/>
</dbReference>
<keyword evidence="9" id="KW-1185">Reference proteome</keyword>
<dbReference type="OrthoDB" id="5975838at2759"/>
<evidence type="ECO:0000256" key="4">
    <source>
        <dbReference type="SAM" id="MobiDB-lite"/>
    </source>
</evidence>
<dbReference type="InterPro" id="IPR050373">
    <property type="entry name" value="Fibrinogen_C-term_domain"/>
</dbReference>
<dbReference type="InterPro" id="IPR008160">
    <property type="entry name" value="Collagen"/>
</dbReference>
<dbReference type="Pfam" id="PF00147">
    <property type="entry name" value="Fibrinogen_C"/>
    <property type="match status" value="1"/>
</dbReference>
<feature type="domain" description="Ig-like" evidence="6">
    <location>
        <begin position="197"/>
        <end position="269"/>
    </location>
</feature>